<feature type="domain" description="Gfo/Idh/MocA-like oxidoreductase N-terminal" evidence="2">
    <location>
        <begin position="5"/>
        <end position="123"/>
    </location>
</feature>
<dbReference type="Gene3D" id="3.30.360.10">
    <property type="entry name" value="Dihydrodipicolinate Reductase, domain 2"/>
    <property type="match status" value="1"/>
</dbReference>
<evidence type="ECO:0000259" key="2">
    <source>
        <dbReference type="Pfam" id="PF01408"/>
    </source>
</evidence>
<gene>
    <name evidence="4" type="ORF">CP557_20360</name>
</gene>
<accession>A0A2A5QPQ8</accession>
<proteinExistence type="predicted"/>
<evidence type="ECO:0000313" key="4">
    <source>
        <dbReference type="EMBL" id="PCR88836.1"/>
    </source>
</evidence>
<dbReference type="AlphaFoldDB" id="A0A2A5QPQ8"/>
<reference evidence="4 5" key="1">
    <citation type="submission" date="2017-09" db="EMBL/GenBank/DDBJ databases">
        <title>Genome sequences of Natrinema ejinorence JCM 13890T.</title>
        <authorList>
            <person name="Roh S.W."/>
            <person name="Kim Y.B."/>
            <person name="Kim J.Y."/>
        </authorList>
    </citation>
    <scope>NUCLEOTIDE SEQUENCE [LARGE SCALE GENOMIC DNA]</scope>
    <source>
        <strain evidence="4 5">JCM 13890</strain>
    </source>
</reference>
<organism evidence="4 5">
    <name type="scientific">Natrinema ejinorense</name>
    <dbReference type="NCBI Taxonomy" id="373386"/>
    <lineage>
        <taxon>Archaea</taxon>
        <taxon>Methanobacteriati</taxon>
        <taxon>Methanobacteriota</taxon>
        <taxon>Stenosarchaea group</taxon>
        <taxon>Halobacteria</taxon>
        <taxon>Halobacteriales</taxon>
        <taxon>Natrialbaceae</taxon>
        <taxon>Natrinema</taxon>
    </lineage>
</organism>
<evidence type="ECO:0000256" key="1">
    <source>
        <dbReference type="ARBA" id="ARBA00023002"/>
    </source>
</evidence>
<dbReference type="SUPFAM" id="SSF55347">
    <property type="entry name" value="Glyceraldehyde-3-phosphate dehydrogenase-like, C-terminal domain"/>
    <property type="match status" value="1"/>
</dbReference>
<dbReference type="InterPro" id="IPR036291">
    <property type="entry name" value="NAD(P)-bd_dom_sf"/>
</dbReference>
<dbReference type="Pfam" id="PF22725">
    <property type="entry name" value="GFO_IDH_MocA_C3"/>
    <property type="match status" value="1"/>
</dbReference>
<dbReference type="InterPro" id="IPR000683">
    <property type="entry name" value="Gfo/Idh/MocA-like_OxRdtase_N"/>
</dbReference>
<keyword evidence="1" id="KW-0560">Oxidoreductase</keyword>
<sequence length="366" mass="40122">MTYDIGFIGYGLMGTAHANALARLPMFFPDAPASNRHIIAGRDEPALEAAADRYGFDRTTTDWREAVADADVVYNLTPNTLHPEPSIEALETDTHVLCEKPLAATLEGADRMVAAAETTDAVAGCAFNYRYVPALVAIRNLVADGVIGDIRHFRGQYLQDFQADPEDPWIWRNDADVAGYGTVGDVGAHTLDLARWLVGDIDRVAGTLTRFADERPVPETGDRSPVTTDDSYGALLEFANGAQGVLEGSRMATGHKNTNAIELIGSKGAVRYDVERFNEFELQREHDRGFQRISATESSDPYMDAWWPAGHGIGWEHTFVHENYEFLSAIDEGSSYAPDFADAYAVQEVVDAIVESDRSGTWVTVP</sequence>
<dbReference type="InterPro" id="IPR055170">
    <property type="entry name" value="GFO_IDH_MocA-like_dom"/>
</dbReference>
<dbReference type="Gene3D" id="3.40.50.720">
    <property type="entry name" value="NAD(P)-binding Rossmann-like Domain"/>
    <property type="match status" value="1"/>
</dbReference>
<evidence type="ECO:0000259" key="3">
    <source>
        <dbReference type="Pfam" id="PF22725"/>
    </source>
</evidence>
<feature type="domain" description="GFO/IDH/MocA-like oxidoreductase" evidence="3">
    <location>
        <begin position="137"/>
        <end position="270"/>
    </location>
</feature>
<keyword evidence="5" id="KW-1185">Reference proteome</keyword>
<comment type="caution">
    <text evidence="4">The sequence shown here is derived from an EMBL/GenBank/DDBJ whole genome shotgun (WGS) entry which is preliminary data.</text>
</comment>
<dbReference type="EMBL" id="NXNI01000002">
    <property type="protein sequence ID" value="PCR88836.1"/>
    <property type="molecule type" value="Genomic_DNA"/>
</dbReference>
<dbReference type="SUPFAM" id="SSF51735">
    <property type="entry name" value="NAD(P)-binding Rossmann-fold domains"/>
    <property type="match status" value="1"/>
</dbReference>
<protein>
    <submittedName>
        <fullName evidence="4">Oxidoreductase</fullName>
    </submittedName>
</protein>
<dbReference type="Pfam" id="PF01408">
    <property type="entry name" value="GFO_IDH_MocA"/>
    <property type="match status" value="1"/>
</dbReference>
<dbReference type="PANTHER" id="PTHR43818:SF11">
    <property type="entry name" value="BCDNA.GH03377"/>
    <property type="match status" value="1"/>
</dbReference>
<dbReference type="InterPro" id="IPR050463">
    <property type="entry name" value="Gfo/Idh/MocA_oxidrdct_glycsds"/>
</dbReference>
<dbReference type="OrthoDB" id="30889at2157"/>
<dbReference type="PANTHER" id="PTHR43818">
    <property type="entry name" value="BCDNA.GH03377"/>
    <property type="match status" value="1"/>
</dbReference>
<dbReference type="Proteomes" id="UP000219689">
    <property type="component" value="Unassembled WGS sequence"/>
</dbReference>
<dbReference type="GO" id="GO:0000166">
    <property type="term" value="F:nucleotide binding"/>
    <property type="evidence" value="ECO:0007669"/>
    <property type="project" value="InterPro"/>
</dbReference>
<dbReference type="GO" id="GO:0016491">
    <property type="term" value="F:oxidoreductase activity"/>
    <property type="evidence" value="ECO:0007669"/>
    <property type="project" value="UniProtKB-KW"/>
</dbReference>
<evidence type="ECO:0000313" key="5">
    <source>
        <dbReference type="Proteomes" id="UP000219689"/>
    </source>
</evidence>
<name>A0A2A5QPQ8_9EURY</name>
<dbReference type="RefSeq" id="WP_097381854.1">
    <property type="nucleotide sequence ID" value="NZ_NXNI01000002.1"/>
</dbReference>